<accession>A0AAW1X6V5</accession>
<organism evidence="1 2">
    <name type="scientific">Rubus argutus</name>
    <name type="common">Southern blackberry</name>
    <dbReference type="NCBI Taxonomy" id="59490"/>
    <lineage>
        <taxon>Eukaryota</taxon>
        <taxon>Viridiplantae</taxon>
        <taxon>Streptophyta</taxon>
        <taxon>Embryophyta</taxon>
        <taxon>Tracheophyta</taxon>
        <taxon>Spermatophyta</taxon>
        <taxon>Magnoliopsida</taxon>
        <taxon>eudicotyledons</taxon>
        <taxon>Gunneridae</taxon>
        <taxon>Pentapetalae</taxon>
        <taxon>rosids</taxon>
        <taxon>fabids</taxon>
        <taxon>Rosales</taxon>
        <taxon>Rosaceae</taxon>
        <taxon>Rosoideae</taxon>
        <taxon>Rosoideae incertae sedis</taxon>
        <taxon>Rubus</taxon>
    </lineage>
</organism>
<keyword evidence="2" id="KW-1185">Reference proteome</keyword>
<proteinExistence type="predicted"/>
<comment type="caution">
    <text evidence="1">The sequence shown here is derived from an EMBL/GenBank/DDBJ whole genome shotgun (WGS) entry which is preliminary data.</text>
</comment>
<dbReference type="PANTHER" id="PTHR36811:SF2">
    <property type="entry name" value="OS08G0444440 PROTEIN"/>
    <property type="match status" value="1"/>
</dbReference>
<protein>
    <submittedName>
        <fullName evidence="1">Uncharacterized protein</fullName>
    </submittedName>
</protein>
<gene>
    <name evidence="1" type="ORF">M0R45_019267</name>
</gene>
<dbReference type="AlphaFoldDB" id="A0AAW1X6V5"/>
<name>A0AAW1X6V5_RUBAR</name>
<dbReference type="Proteomes" id="UP001457282">
    <property type="component" value="Unassembled WGS sequence"/>
</dbReference>
<dbReference type="EMBL" id="JBEDUW010000004">
    <property type="protein sequence ID" value="KAK9932016.1"/>
    <property type="molecule type" value="Genomic_DNA"/>
</dbReference>
<sequence>MEKRMFPEVRKKRPIKRNKKKLLNKVLDYLTTDSYMFSPLVSRPPSGFNSSVKKKASLRGVEVKTPVRENKRLLEKLSDYLKSNCYMYAPLLNPPQSIIPPKGSSLYLGRVTTVGALERRLILRGYKPNEKLADAIVEDQASKGSLPEEIMSKQRSSVHKETVKQVVRNSCRSSSMSGKAVLGSQIRKLVD</sequence>
<evidence type="ECO:0000313" key="2">
    <source>
        <dbReference type="Proteomes" id="UP001457282"/>
    </source>
</evidence>
<evidence type="ECO:0000313" key="1">
    <source>
        <dbReference type="EMBL" id="KAK9932016.1"/>
    </source>
</evidence>
<dbReference type="PANTHER" id="PTHR36811">
    <property type="entry name" value="OS08G0444440 PROTEIN"/>
    <property type="match status" value="1"/>
</dbReference>
<reference evidence="1 2" key="1">
    <citation type="journal article" date="2023" name="G3 (Bethesda)">
        <title>A chromosome-length genome assembly and annotation of blackberry (Rubus argutus, cv. 'Hillquist').</title>
        <authorList>
            <person name="Bruna T."/>
            <person name="Aryal R."/>
            <person name="Dudchenko O."/>
            <person name="Sargent D.J."/>
            <person name="Mead D."/>
            <person name="Buti M."/>
            <person name="Cavallini A."/>
            <person name="Hytonen T."/>
            <person name="Andres J."/>
            <person name="Pham M."/>
            <person name="Weisz D."/>
            <person name="Mascagni F."/>
            <person name="Usai G."/>
            <person name="Natali L."/>
            <person name="Bassil N."/>
            <person name="Fernandez G.E."/>
            <person name="Lomsadze A."/>
            <person name="Armour M."/>
            <person name="Olukolu B."/>
            <person name="Poorten T."/>
            <person name="Britton C."/>
            <person name="Davik J."/>
            <person name="Ashrafi H."/>
            <person name="Aiden E.L."/>
            <person name="Borodovsky M."/>
            <person name="Worthington M."/>
        </authorList>
    </citation>
    <scope>NUCLEOTIDE SEQUENCE [LARGE SCALE GENOMIC DNA]</scope>
    <source>
        <strain evidence="1">PI 553951</strain>
    </source>
</reference>